<name>A0A0H4PGZ6_9BACT</name>
<keyword evidence="5 9" id="KW-0798">TonB box</keyword>
<dbReference type="InterPro" id="IPR039426">
    <property type="entry name" value="TonB-dep_rcpt-like"/>
</dbReference>
<keyword evidence="12" id="KW-0675">Receptor</keyword>
<evidence type="ECO:0000256" key="6">
    <source>
        <dbReference type="ARBA" id="ARBA00023136"/>
    </source>
</evidence>
<evidence type="ECO:0000256" key="2">
    <source>
        <dbReference type="ARBA" id="ARBA00022448"/>
    </source>
</evidence>
<evidence type="ECO:0000259" key="11">
    <source>
        <dbReference type="Pfam" id="PF07715"/>
    </source>
</evidence>
<keyword evidence="6 8" id="KW-0472">Membrane</keyword>
<keyword evidence="3 8" id="KW-1134">Transmembrane beta strand</keyword>
<comment type="subcellular location">
    <subcellularLocation>
        <location evidence="1 8">Cell outer membrane</location>
        <topology evidence="1 8">Multi-pass membrane protein</topology>
    </subcellularLocation>
</comment>
<dbReference type="InterPro" id="IPR008969">
    <property type="entry name" value="CarboxyPept-like_regulatory"/>
</dbReference>
<dbReference type="Pfam" id="PF00593">
    <property type="entry name" value="TonB_dep_Rec_b-barrel"/>
    <property type="match status" value="1"/>
</dbReference>
<evidence type="ECO:0000256" key="5">
    <source>
        <dbReference type="ARBA" id="ARBA00023077"/>
    </source>
</evidence>
<evidence type="ECO:0000313" key="12">
    <source>
        <dbReference type="EMBL" id="AKP52123.1"/>
    </source>
</evidence>
<organism evidence="12 13">
    <name type="scientific">Cyclobacterium amurskyense</name>
    <dbReference type="NCBI Taxonomy" id="320787"/>
    <lineage>
        <taxon>Bacteria</taxon>
        <taxon>Pseudomonadati</taxon>
        <taxon>Bacteroidota</taxon>
        <taxon>Cytophagia</taxon>
        <taxon>Cytophagales</taxon>
        <taxon>Cyclobacteriaceae</taxon>
        <taxon>Cyclobacterium</taxon>
    </lineage>
</organism>
<protein>
    <submittedName>
        <fullName evidence="12">TonB-dependent receptor plug</fullName>
    </submittedName>
</protein>
<evidence type="ECO:0000256" key="9">
    <source>
        <dbReference type="RuleBase" id="RU003357"/>
    </source>
</evidence>
<dbReference type="SUPFAM" id="SSF49464">
    <property type="entry name" value="Carboxypeptidase regulatory domain-like"/>
    <property type="match status" value="1"/>
</dbReference>
<dbReference type="Pfam" id="PF13715">
    <property type="entry name" value="CarbopepD_reg_2"/>
    <property type="match status" value="1"/>
</dbReference>
<dbReference type="OrthoDB" id="9768177at2"/>
<evidence type="ECO:0000313" key="13">
    <source>
        <dbReference type="Proteomes" id="UP000036520"/>
    </source>
</evidence>
<dbReference type="Pfam" id="PF07715">
    <property type="entry name" value="Plug"/>
    <property type="match status" value="1"/>
</dbReference>
<proteinExistence type="inferred from homology"/>
<dbReference type="EMBL" id="CP012040">
    <property type="protein sequence ID" value="AKP52123.1"/>
    <property type="molecule type" value="Genomic_DNA"/>
</dbReference>
<dbReference type="InterPro" id="IPR023996">
    <property type="entry name" value="TonB-dep_OMP_SusC/RagA"/>
</dbReference>
<sequence length="1022" mass="113036">MKSNISIVLTLLFAVPLIGLSQGITISGKVISNEDGKAIPGVSIGIAESGKSTLTDTSGQYQINIDKESTIVFSYLGFIQQEFLVNSSKTLNVSLIPNLQTLNEIVVVGYGSANKADLTGNIAKIEGHEIENIPVPNFQETLQGRLTGVHVTSSTGKLGEGVKVRIRGTTSISAGNDPFYIIDGIPVTTSGSLGNSNPLAMINISDIESINVLKDAAAASIYGARGSNGVVVITTKKGEIGKTKFKIGLQRGYSSPTRKKDFLNASQFVELMREAGYNNDLAANKDPINNTLDYPDSDLQFVENRLDQYAGHTNWRDGGINTNWQDQAFRGDAGVTKVNFSASGGDNKTSFYLSTAYDKQDGILIRNNFERISGRLNFDHQVSNRFKIGANFSLSRTTTNTLPSDNQFNNPMQLVALAPISPLRNLDGELYDRPTTTYYNNLIDSENSNWTTTGLRNINGIFGELKLIENLTFRSEFGLDNLTQNDDSYFGSKTATGQSSNGYGSSRWLKIATYNTNNFFTYKPNLQGPHKLEATLGMSFQKTENRFTSVEGKEFPLDGLTTLKSAAEITDGTSSLSNSSFLSYFTRLNYKLDDKYLLAVSARYDGSSRFGESNKYGFFPAGSLGWLISEENFLKDNAYLSYFKLRTSYGLTGNALIGDFDHMGLYEPLPYGLNAGLSPTQIANPNLTWETTRQFDIGLEFGLFEDRFSGEIDFYNKMTRDLLLLVPVPATTGFVTQRQNLGKMQNYGIEVLLNTINYSNSHFIWKSSFNFSRNINRVRALSKDQTEIPPPYSSYLNGIYVGQPMAVFFGPKYAGVDPENGDALYYKDEAQTEMTNDYNTAARLFLGSPNPDFIAGITNDLSYKNLDLEFLFQGVYGNKIYEAAGGYYANNGNWFDNNTAEQMERWQKPGDQTDIPQARLGICNGCSASSRYISDGSYLRLKTLSLAYNFPEKWNDKLKIQNAKIYIIAQNLLTFTKYNGWDPEVGTEALSNNFANANLFQGVDLYSAPQARTFSIGLDLGF</sequence>
<dbReference type="AlphaFoldDB" id="A0A0H4PGZ6"/>
<keyword evidence="2 8" id="KW-0813">Transport</keyword>
<evidence type="ECO:0000256" key="1">
    <source>
        <dbReference type="ARBA" id="ARBA00004571"/>
    </source>
</evidence>
<feature type="domain" description="TonB-dependent receptor plug" evidence="11">
    <location>
        <begin position="115"/>
        <end position="230"/>
    </location>
</feature>
<keyword evidence="13" id="KW-1185">Reference proteome</keyword>
<feature type="domain" description="TonB-dependent receptor-like beta-barrel" evidence="10">
    <location>
        <begin position="431"/>
        <end position="959"/>
    </location>
</feature>
<dbReference type="PROSITE" id="PS52016">
    <property type="entry name" value="TONB_DEPENDENT_REC_3"/>
    <property type="match status" value="1"/>
</dbReference>
<dbReference type="Gene3D" id="2.60.40.1120">
    <property type="entry name" value="Carboxypeptidase-like, regulatory domain"/>
    <property type="match status" value="1"/>
</dbReference>
<dbReference type="InterPro" id="IPR036942">
    <property type="entry name" value="Beta-barrel_TonB_sf"/>
</dbReference>
<dbReference type="InterPro" id="IPR012910">
    <property type="entry name" value="Plug_dom"/>
</dbReference>
<dbReference type="PATRIC" id="fig|320787.5.peg.2968"/>
<dbReference type="KEGG" id="camu:CA2015_2713"/>
<dbReference type="GO" id="GO:0009279">
    <property type="term" value="C:cell outer membrane"/>
    <property type="evidence" value="ECO:0007669"/>
    <property type="project" value="UniProtKB-SubCell"/>
</dbReference>
<dbReference type="NCBIfam" id="TIGR04056">
    <property type="entry name" value="OMP_RagA_SusC"/>
    <property type="match status" value="1"/>
</dbReference>
<keyword evidence="7 8" id="KW-0998">Cell outer membrane</keyword>
<dbReference type="RefSeq" id="WP_048642383.1">
    <property type="nucleotide sequence ID" value="NZ_CP012040.1"/>
</dbReference>
<gene>
    <name evidence="12" type="ORF">CA2015_2713</name>
</gene>
<evidence type="ECO:0000256" key="3">
    <source>
        <dbReference type="ARBA" id="ARBA00022452"/>
    </source>
</evidence>
<dbReference type="InterPro" id="IPR037066">
    <property type="entry name" value="Plug_dom_sf"/>
</dbReference>
<dbReference type="Proteomes" id="UP000036520">
    <property type="component" value="Chromosome"/>
</dbReference>
<comment type="similarity">
    <text evidence="8 9">Belongs to the TonB-dependent receptor family.</text>
</comment>
<evidence type="ECO:0000256" key="8">
    <source>
        <dbReference type="PROSITE-ProRule" id="PRU01360"/>
    </source>
</evidence>
<evidence type="ECO:0000256" key="7">
    <source>
        <dbReference type="ARBA" id="ARBA00023237"/>
    </source>
</evidence>
<evidence type="ECO:0000259" key="10">
    <source>
        <dbReference type="Pfam" id="PF00593"/>
    </source>
</evidence>
<reference evidence="12 13" key="1">
    <citation type="submission" date="2015-07" db="EMBL/GenBank/DDBJ databases">
        <authorList>
            <person name="Kim K.M."/>
        </authorList>
    </citation>
    <scope>NUCLEOTIDE SEQUENCE [LARGE SCALE GENOMIC DNA]</scope>
    <source>
        <strain evidence="12 13">KCTC 12363</strain>
    </source>
</reference>
<dbReference type="STRING" id="320787.CA2015_2713"/>
<dbReference type="Gene3D" id="2.40.170.20">
    <property type="entry name" value="TonB-dependent receptor, beta-barrel domain"/>
    <property type="match status" value="1"/>
</dbReference>
<dbReference type="NCBIfam" id="TIGR04057">
    <property type="entry name" value="SusC_RagA_signa"/>
    <property type="match status" value="1"/>
</dbReference>
<accession>A0A0H4PGZ6</accession>
<evidence type="ECO:0000256" key="4">
    <source>
        <dbReference type="ARBA" id="ARBA00022692"/>
    </source>
</evidence>
<dbReference type="InterPro" id="IPR023997">
    <property type="entry name" value="TonB-dep_OMP_SusC/RagA_CS"/>
</dbReference>
<keyword evidence="4 8" id="KW-0812">Transmembrane</keyword>
<dbReference type="InterPro" id="IPR000531">
    <property type="entry name" value="Beta-barrel_TonB"/>
</dbReference>
<dbReference type="SUPFAM" id="SSF56935">
    <property type="entry name" value="Porins"/>
    <property type="match status" value="1"/>
</dbReference>
<dbReference type="Gene3D" id="2.170.130.10">
    <property type="entry name" value="TonB-dependent receptor, plug domain"/>
    <property type="match status" value="1"/>
</dbReference>